<dbReference type="OrthoDB" id="67566at2759"/>
<feature type="transmembrane region" description="Helical" evidence="9">
    <location>
        <begin position="223"/>
        <end position="242"/>
    </location>
</feature>
<dbReference type="AlphaFoldDB" id="A0A9P6J9E6"/>
<evidence type="ECO:0000256" key="8">
    <source>
        <dbReference type="ARBA" id="ARBA00023136"/>
    </source>
</evidence>
<keyword evidence="7 9" id="KW-1133">Transmembrane helix</keyword>
<comment type="function">
    <text evidence="1">Subunit of the oligosaccharyl transferase (OST) complex that catalyzes the initial transfer of a defined glycan (Glc(3)Man(9)GlcNAc(2) in eukaryotes) from the lipid carrier dolichol-pyrophosphate to an asparagine residue within an Asn-X-Ser/Thr consensus motif in nascent polypeptide chains, the first step in protein N-glycosylation. N-glycosylation occurs cotranslationally and the complex associates with the Sec61 complex at the channel-forming translocon complex that mediates protein translocation across the endoplasmic reticulum (ER). All subunits are required for a maximal enzyme activity.</text>
</comment>
<evidence type="ECO:0000256" key="6">
    <source>
        <dbReference type="ARBA" id="ARBA00022824"/>
    </source>
</evidence>
<comment type="similarity">
    <text evidence="3">Belongs to the OST3/OST6 family.</text>
</comment>
<evidence type="ECO:0000256" key="1">
    <source>
        <dbReference type="ARBA" id="ARBA00002791"/>
    </source>
</evidence>
<evidence type="ECO:0000313" key="12">
    <source>
        <dbReference type="Proteomes" id="UP000738359"/>
    </source>
</evidence>
<comment type="caution">
    <text evidence="11">The sequence shown here is derived from an EMBL/GenBank/DDBJ whole genome shotgun (WGS) entry which is preliminary data.</text>
</comment>
<keyword evidence="5 10" id="KW-0732">Signal</keyword>
<keyword evidence="11" id="KW-0808">Transferase</keyword>
<evidence type="ECO:0000313" key="11">
    <source>
        <dbReference type="EMBL" id="KAF9965258.1"/>
    </source>
</evidence>
<dbReference type="GO" id="GO:0016740">
    <property type="term" value="F:transferase activity"/>
    <property type="evidence" value="ECO:0007669"/>
    <property type="project" value="UniProtKB-KW"/>
</dbReference>
<keyword evidence="8 9" id="KW-0472">Membrane</keyword>
<evidence type="ECO:0000256" key="2">
    <source>
        <dbReference type="ARBA" id="ARBA00004477"/>
    </source>
</evidence>
<organism evidence="11 12">
    <name type="scientific">Mortierella alpina</name>
    <name type="common">Oleaginous fungus</name>
    <name type="synonym">Mortierella renispora</name>
    <dbReference type="NCBI Taxonomy" id="64518"/>
    <lineage>
        <taxon>Eukaryota</taxon>
        <taxon>Fungi</taxon>
        <taxon>Fungi incertae sedis</taxon>
        <taxon>Mucoromycota</taxon>
        <taxon>Mortierellomycotina</taxon>
        <taxon>Mortierellomycetes</taxon>
        <taxon>Mortierellales</taxon>
        <taxon>Mortierellaceae</taxon>
        <taxon>Mortierella</taxon>
    </lineage>
</organism>
<feature type="transmembrane region" description="Helical" evidence="9">
    <location>
        <begin position="276"/>
        <end position="294"/>
    </location>
</feature>
<feature type="chain" id="PRO_5040288055" evidence="10">
    <location>
        <begin position="31"/>
        <end position="340"/>
    </location>
</feature>
<dbReference type="EMBL" id="JAAAHY010000272">
    <property type="protein sequence ID" value="KAF9965258.1"/>
    <property type="molecule type" value="Genomic_DNA"/>
</dbReference>
<keyword evidence="6" id="KW-0256">Endoplasmic reticulum</keyword>
<comment type="subcellular location">
    <subcellularLocation>
        <location evidence="2">Endoplasmic reticulum membrane</location>
        <topology evidence="2">Multi-pass membrane protein</topology>
    </subcellularLocation>
</comment>
<dbReference type="InterPro" id="IPR021149">
    <property type="entry name" value="OligosaccharylTrfase_OST3/OST6"/>
</dbReference>
<evidence type="ECO:0000256" key="10">
    <source>
        <dbReference type="SAM" id="SignalP"/>
    </source>
</evidence>
<dbReference type="Gene3D" id="3.40.30.10">
    <property type="entry name" value="Glutaredoxin"/>
    <property type="match status" value="1"/>
</dbReference>
<feature type="signal peptide" evidence="10">
    <location>
        <begin position="1"/>
        <end position="30"/>
    </location>
</feature>
<protein>
    <submittedName>
        <fullName evidence="11">Oligosaccharyl transferase subunit ost3/OST6</fullName>
    </submittedName>
</protein>
<reference evidence="11" key="1">
    <citation type="journal article" date="2020" name="Fungal Divers.">
        <title>Resolving the Mortierellaceae phylogeny through synthesis of multi-gene phylogenetics and phylogenomics.</title>
        <authorList>
            <person name="Vandepol N."/>
            <person name="Liber J."/>
            <person name="Desiro A."/>
            <person name="Na H."/>
            <person name="Kennedy M."/>
            <person name="Barry K."/>
            <person name="Grigoriev I.V."/>
            <person name="Miller A.N."/>
            <person name="O'Donnell K."/>
            <person name="Stajich J.E."/>
            <person name="Bonito G."/>
        </authorList>
    </citation>
    <scope>NUCLEOTIDE SEQUENCE</scope>
    <source>
        <strain evidence="11">CK1249</strain>
    </source>
</reference>
<evidence type="ECO:0000256" key="5">
    <source>
        <dbReference type="ARBA" id="ARBA00022729"/>
    </source>
</evidence>
<dbReference type="GO" id="GO:0018279">
    <property type="term" value="P:protein N-linked glycosylation via asparagine"/>
    <property type="evidence" value="ECO:0007669"/>
    <property type="project" value="TreeGrafter"/>
</dbReference>
<keyword evidence="4 9" id="KW-0812">Transmembrane</keyword>
<feature type="transmembrane region" description="Helical" evidence="9">
    <location>
        <begin position="191"/>
        <end position="211"/>
    </location>
</feature>
<evidence type="ECO:0000256" key="7">
    <source>
        <dbReference type="ARBA" id="ARBA00022989"/>
    </source>
</evidence>
<dbReference type="SUPFAM" id="SSF52833">
    <property type="entry name" value="Thioredoxin-like"/>
    <property type="match status" value="1"/>
</dbReference>
<feature type="transmembrane region" description="Helical" evidence="9">
    <location>
        <begin position="306"/>
        <end position="326"/>
    </location>
</feature>
<accession>A0A9P6J9E6</accession>
<name>A0A9P6J9E6_MORAP</name>
<gene>
    <name evidence="11" type="primary">OST3_2</name>
    <name evidence="11" type="ORF">BGZ70_005156</name>
</gene>
<keyword evidence="12" id="KW-1185">Reference proteome</keyword>
<evidence type="ECO:0000256" key="4">
    <source>
        <dbReference type="ARBA" id="ARBA00022692"/>
    </source>
</evidence>
<dbReference type="GO" id="GO:0008250">
    <property type="term" value="C:oligosaccharyltransferase complex"/>
    <property type="evidence" value="ECO:0007669"/>
    <property type="project" value="TreeGrafter"/>
</dbReference>
<dbReference type="Proteomes" id="UP000738359">
    <property type="component" value="Unassembled WGS sequence"/>
</dbReference>
<dbReference type="PANTHER" id="PTHR12692">
    <property type="entry name" value="DOLICHYL-DIPHOSPHOOLIGOSACCHARIDE--PROTEIN GLYCOSYLTRANSFERASE-RELATED"/>
    <property type="match status" value="1"/>
</dbReference>
<dbReference type="Pfam" id="PF04756">
    <property type="entry name" value="OST3_OST6"/>
    <property type="match status" value="1"/>
</dbReference>
<dbReference type="InterPro" id="IPR036249">
    <property type="entry name" value="Thioredoxin-like_sf"/>
</dbReference>
<proteinExistence type="inferred from homology"/>
<evidence type="ECO:0000256" key="9">
    <source>
        <dbReference type="SAM" id="Phobius"/>
    </source>
</evidence>
<sequence length="340" mass="37680">MGRYSRQFLLALVLAVIAILSASSFVAVNAQPQMSAQELLQKKITRLQAKAAKTKGVIELDTNAFEEVMAKPRNYSMVVLFTAISPEFNCAPCLNFDPEYKLVAAGWSRLVDKSQLFFGVLDFKVGQAVFQKFGMNSAPSVLFFPASDAISSQPASDRYDFGKSGFQAETFAHWLNARAGTDIRVKRPFDFFGFAVNVLGVVSILFSIYVLYTKAGKILGSKYIWSAGSMFIIFVMISGHMWNQIRNPPYTVPGRDGRPGFIAQGFQNQFGLETQIVAVLYAALTGSVIALIAVVPRIENPLSQRIAVWVSMGLFAFMFSVLIQVFRVKNPGYPFTLMFK</sequence>
<evidence type="ECO:0000256" key="3">
    <source>
        <dbReference type="ARBA" id="ARBA00009561"/>
    </source>
</evidence>
<dbReference type="PANTHER" id="PTHR12692:SF0">
    <property type="entry name" value="GH11935P"/>
    <property type="match status" value="1"/>
</dbReference>